<accession>A0ACD3BA80</accession>
<proteinExistence type="predicted"/>
<dbReference type="Proteomes" id="UP000308600">
    <property type="component" value="Unassembled WGS sequence"/>
</dbReference>
<dbReference type="EMBL" id="ML208266">
    <property type="protein sequence ID" value="TFK74735.1"/>
    <property type="molecule type" value="Genomic_DNA"/>
</dbReference>
<sequence>MLTMDPKFDIEAWLAKNPPKTYDPVPSPKGLVESWVSHQFPPAQVNELSDVSFFLYNLSNARFVGRTKPEIVTPLELRPPEILLGGEWDESIDIWMLGNLVFYLLTLKTPFTTSLVSFEYNCFWPRSFGMFQELSKDWPKSSVDFLLAQMSAFCQKAFPPELLQTCENRDEYFDASGRLKRYPTCFKRPWFDRLKYSLVPLTLEEQLDVANFMNRCLQTLPSKRATAEELLQDPWLTREDAT</sequence>
<evidence type="ECO:0000313" key="2">
    <source>
        <dbReference type="Proteomes" id="UP000308600"/>
    </source>
</evidence>
<reference evidence="1 2" key="1">
    <citation type="journal article" date="2019" name="Nat. Ecol. Evol.">
        <title>Megaphylogeny resolves global patterns of mushroom evolution.</title>
        <authorList>
            <person name="Varga T."/>
            <person name="Krizsan K."/>
            <person name="Foldi C."/>
            <person name="Dima B."/>
            <person name="Sanchez-Garcia M."/>
            <person name="Sanchez-Ramirez S."/>
            <person name="Szollosi G.J."/>
            <person name="Szarkandi J.G."/>
            <person name="Papp V."/>
            <person name="Albert L."/>
            <person name="Andreopoulos W."/>
            <person name="Angelini C."/>
            <person name="Antonin V."/>
            <person name="Barry K.W."/>
            <person name="Bougher N.L."/>
            <person name="Buchanan P."/>
            <person name="Buyck B."/>
            <person name="Bense V."/>
            <person name="Catcheside P."/>
            <person name="Chovatia M."/>
            <person name="Cooper J."/>
            <person name="Damon W."/>
            <person name="Desjardin D."/>
            <person name="Finy P."/>
            <person name="Geml J."/>
            <person name="Haridas S."/>
            <person name="Hughes K."/>
            <person name="Justo A."/>
            <person name="Karasinski D."/>
            <person name="Kautmanova I."/>
            <person name="Kiss B."/>
            <person name="Kocsube S."/>
            <person name="Kotiranta H."/>
            <person name="LaButti K.M."/>
            <person name="Lechner B.E."/>
            <person name="Liimatainen K."/>
            <person name="Lipzen A."/>
            <person name="Lukacs Z."/>
            <person name="Mihaltcheva S."/>
            <person name="Morgado L.N."/>
            <person name="Niskanen T."/>
            <person name="Noordeloos M.E."/>
            <person name="Ohm R.A."/>
            <person name="Ortiz-Santana B."/>
            <person name="Ovrebo C."/>
            <person name="Racz N."/>
            <person name="Riley R."/>
            <person name="Savchenko A."/>
            <person name="Shiryaev A."/>
            <person name="Soop K."/>
            <person name="Spirin V."/>
            <person name="Szebenyi C."/>
            <person name="Tomsovsky M."/>
            <person name="Tulloss R.E."/>
            <person name="Uehling J."/>
            <person name="Grigoriev I.V."/>
            <person name="Vagvolgyi C."/>
            <person name="Papp T."/>
            <person name="Martin F.M."/>
            <person name="Miettinen O."/>
            <person name="Hibbett D.S."/>
            <person name="Nagy L.G."/>
        </authorList>
    </citation>
    <scope>NUCLEOTIDE SEQUENCE [LARGE SCALE GENOMIC DNA]</scope>
    <source>
        <strain evidence="1 2">NL-1719</strain>
    </source>
</reference>
<protein>
    <submittedName>
        <fullName evidence="1">Uncharacterized protein</fullName>
    </submittedName>
</protein>
<gene>
    <name evidence="1" type="ORF">BDN72DRAFT_629221</name>
</gene>
<evidence type="ECO:0000313" key="1">
    <source>
        <dbReference type="EMBL" id="TFK74735.1"/>
    </source>
</evidence>
<keyword evidence="2" id="KW-1185">Reference proteome</keyword>
<organism evidence="1 2">
    <name type="scientific">Pluteus cervinus</name>
    <dbReference type="NCBI Taxonomy" id="181527"/>
    <lineage>
        <taxon>Eukaryota</taxon>
        <taxon>Fungi</taxon>
        <taxon>Dikarya</taxon>
        <taxon>Basidiomycota</taxon>
        <taxon>Agaricomycotina</taxon>
        <taxon>Agaricomycetes</taxon>
        <taxon>Agaricomycetidae</taxon>
        <taxon>Agaricales</taxon>
        <taxon>Pluteineae</taxon>
        <taxon>Pluteaceae</taxon>
        <taxon>Pluteus</taxon>
    </lineage>
</organism>
<name>A0ACD3BA80_9AGAR</name>